<evidence type="ECO:0000256" key="4">
    <source>
        <dbReference type="ARBA" id="ARBA00022692"/>
    </source>
</evidence>
<keyword evidence="12" id="KW-1185">Reference proteome</keyword>
<keyword evidence="4 8" id="KW-0812">Transmembrane</keyword>
<keyword evidence="2" id="KW-0997">Cell inner membrane</keyword>
<evidence type="ECO:0000313" key="11">
    <source>
        <dbReference type="EMBL" id="RBP40429.1"/>
    </source>
</evidence>
<evidence type="ECO:0000313" key="12">
    <source>
        <dbReference type="Proteomes" id="UP000253426"/>
    </source>
</evidence>
<dbReference type="RefSeq" id="WP_113960299.1">
    <property type="nucleotide sequence ID" value="NZ_QNRR01000008.1"/>
</dbReference>
<sequence>MFFDKLFPKNRKRRPNATRGNYAFRSRRSRVHHVRLDVHRLEMNPETDATRREQRRKAMRWGFKFAVAALMAIGLFSAGRIVVREAFTNNSRFQLQHISVMTEGELSPSQLITASELETGMNMLDIGLVQVREKLEALPQVRHAKVTRGYPGLVFLEVEQRRPVAWLECPEQRLEAKVAGYGCLLDDAGVVLPSDEVTESRRKLPVIRVAKMQRLKPGHVIEAPEVLQALQLLKAHEESALAHSMRIRRVDASRGYSLSAQYDALFTVIFPADAFEPQIRRLERVVNEAAQRKWELATVDLLVADNVPLTLRGTPVMAVPVPEPAPATTPRRPTVRRQLARNN</sequence>
<evidence type="ECO:0000256" key="3">
    <source>
        <dbReference type="ARBA" id="ARBA00022618"/>
    </source>
</evidence>
<proteinExistence type="predicted"/>
<evidence type="ECO:0000256" key="5">
    <source>
        <dbReference type="ARBA" id="ARBA00022989"/>
    </source>
</evidence>
<dbReference type="InterPro" id="IPR026579">
    <property type="entry name" value="FtsQ"/>
</dbReference>
<comment type="caution">
    <text evidence="11">The sequence shown here is derived from an EMBL/GenBank/DDBJ whole genome shotgun (WGS) entry which is preliminary data.</text>
</comment>
<keyword evidence="5 8" id="KW-1133">Transmembrane helix</keyword>
<feature type="domain" description="Cell division protein FtsQ/DivIB C-terminal" evidence="9">
    <location>
        <begin position="184"/>
        <end position="301"/>
    </location>
</feature>
<dbReference type="InterPro" id="IPR013685">
    <property type="entry name" value="POTRA_FtsQ_type"/>
</dbReference>
<dbReference type="Proteomes" id="UP000253426">
    <property type="component" value="Unassembled WGS sequence"/>
</dbReference>
<evidence type="ECO:0000256" key="8">
    <source>
        <dbReference type="SAM" id="Phobius"/>
    </source>
</evidence>
<organism evidence="11 12">
    <name type="scientific">Roseimicrobium gellanilyticum</name>
    <dbReference type="NCBI Taxonomy" id="748857"/>
    <lineage>
        <taxon>Bacteria</taxon>
        <taxon>Pseudomonadati</taxon>
        <taxon>Verrucomicrobiota</taxon>
        <taxon>Verrucomicrobiia</taxon>
        <taxon>Verrucomicrobiales</taxon>
        <taxon>Verrucomicrobiaceae</taxon>
        <taxon>Roseimicrobium</taxon>
    </lineage>
</organism>
<dbReference type="Pfam" id="PF03799">
    <property type="entry name" value="FtsQ_DivIB_C"/>
    <property type="match status" value="1"/>
</dbReference>
<evidence type="ECO:0000256" key="1">
    <source>
        <dbReference type="ARBA" id="ARBA00022475"/>
    </source>
</evidence>
<feature type="compositionally biased region" description="Basic residues" evidence="7">
    <location>
        <begin position="333"/>
        <end position="343"/>
    </location>
</feature>
<accession>A0A366HET0</accession>
<keyword evidence="3 11" id="KW-0132">Cell division</keyword>
<dbReference type="Pfam" id="PF08478">
    <property type="entry name" value="POTRA_1"/>
    <property type="match status" value="1"/>
</dbReference>
<evidence type="ECO:0000259" key="9">
    <source>
        <dbReference type="Pfam" id="PF03799"/>
    </source>
</evidence>
<name>A0A366HET0_9BACT</name>
<dbReference type="PANTHER" id="PTHR35851">
    <property type="entry name" value="CELL DIVISION PROTEIN FTSQ"/>
    <property type="match status" value="1"/>
</dbReference>
<dbReference type="GO" id="GO:0090529">
    <property type="term" value="P:cell septum assembly"/>
    <property type="evidence" value="ECO:0007669"/>
    <property type="project" value="InterPro"/>
</dbReference>
<feature type="transmembrane region" description="Helical" evidence="8">
    <location>
        <begin position="61"/>
        <end position="83"/>
    </location>
</feature>
<keyword evidence="6" id="KW-0131">Cell cycle</keyword>
<evidence type="ECO:0000256" key="2">
    <source>
        <dbReference type="ARBA" id="ARBA00022519"/>
    </source>
</evidence>
<reference evidence="11 12" key="1">
    <citation type="submission" date="2018-06" db="EMBL/GenBank/DDBJ databases">
        <title>Genomic Encyclopedia of Type Strains, Phase IV (KMG-IV): sequencing the most valuable type-strain genomes for metagenomic binning, comparative biology and taxonomic classification.</title>
        <authorList>
            <person name="Goeker M."/>
        </authorList>
    </citation>
    <scope>NUCLEOTIDE SEQUENCE [LARGE SCALE GENOMIC DNA]</scope>
    <source>
        <strain evidence="11 12">DSM 25532</strain>
    </source>
</reference>
<dbReference type="EMBL" id="QNRR01000008">
    <property type="protein sequence ID" value="RBP40429.1"/>
    <property type="molecule type" value="Genomic_DNA"/>
</dbReference>
<feature type="domain" description="POTRA" evidence="10">
    <location>
        <begin position="93"/>
        <end position="159"/>
    </location>
</feature>
<evidence type="ECO:0000256" key="7">
    <source>
        <dbReference type="SAM" id="MobiDB-lite"/>
    </source>
</evidence>
<dbReference type="OrthoDB" id="180349at2"/>
<dbReference type="Gene3D" id="3.10.20.310">
    <property type="entry name" value="membrane protein fhac"/>
    <property type="match status" value="1"/>
</dbReference>
<keyword evidence="8" id="KW-0472">Membrane</keyword>
<gene>
    <name evidence="11" type="ORF">DES53_108136</name>
</gene>
<feature type="region of interest" description="Disordered" evidence="7">
    <location>
        <begin position="320"/>
        <end position="343"/>
    </location>
</feature>
<dbReference type="InterPro" id="IPR005548">
    <property type="entry name" value="Cell_div_FtsQ/DivIB_C"/>
</dbReference>
<evidence type="ECO:0000256" key="6">
    <source>
        <dbReference type="ARBA" id="ARBA00023306"/>
    </source>
</evidence>
<dbReference type="AlphaFoldDB" id="A0A366HET0"/>
<dbReference type="PANTHER" id="PTHR35851:SF1">
    <property type="entry name" value="CELL DIVISION PROTEIN FTSQ"/>
    <property type="match status" value="1"/>
</dbReference>
<protein>
    <submittedName>
        <fullName evidence="11">Cell division septal protein FtsQ</fullName>
    </submittedName>
</protein>
<keyword evidence="1" id="KW-1003">Cell membrane</keyword>
<evidence type="ECO:0000259" key="10">
    <source>
        <dbReference type="Pfam" id="PF08478"/>
    </source>
</evidence>